<keyword evidence="4 5" id="KW-0720">Serine protease</keyword>
<feature type="active site" description="Charge relay system" evidence="5">
    <location>
        <position position="259"/>
    </location>
</feature>
<dbReference type="STRING" id="1156935.QWE_15653"/>
<keyword evidence="3 5" id="KW-0378">Hydrolase</keyword>
<dbReference type="InterPro" id="IPR000209">
    <property type="entry name" value="Peptidase_S8/S53_dom"/>
</dbReference>
<evidence type="ECO:0000256" key="4">
    <source>
        <dbReference type="ARBA" id="ARBA00022825"/>
    </source>
</evidence>
<dbReference type="Pfam" id="PF00082">
    <property type="entry name" value="Peptidase_S8"/>
    <property type="match status" value="1"/>
</dbReference>
<dbReference type="AlphaFoldDB" id="K2QAH6"/>
<evidence type="ECO:0000256" key="1">
    <source>
        <dbReference type="ARBA" id="ARBA00011073"/>
    </source>
</evidence>
<dbReference type="PATRIC" id="fig|1156935.5.peg.3177"/>
<comment type="caution">
    <text evidence="9">The sequence shown here is derived from an EMBL/GenBank/DDBJ whole genome shotgun (WGS) entry which is preliminary data.</text>
</comment>
<name>K2QAH6_9HYPH</name>
<feature type="compositionally biased region" description="Basic residues" evidence="7">
    <location>
        <begin position="480"/>
        <end position="489"/>
    </location>
</feature>
<evidence type="ECO:0000259" key="8">
    <source>
        <dbReference type="Pfam" id="PF00082"/>
    </source>
</evidence>
<reference evidence="9 10" key="1">
    <citation type="journal article" date="2012" name="J. Bacteriol.">
        <title>Draft Genome Sequence of Agrobacterium albertimagni Strain AOL15.</title>
        <authorList>
            <person name="Trimble W.L."/>
            <person name="Phung le T."/>
            <person name="Meyer F."/>
            <person name="Gilbert J.A."/>
            <person name="Silver S."/>
        </authorList>
    </citation>
    <scope>NUCLEOTIDE SEQUENCE [LARGE SCALE GENOMIC DNA]</scope>
    <source>
        <strain evidence="9 10">AOL15</strain>
    </source>
</reference>
<dbReference type="InterPro" id="IPR023827">
    <property type="entry name" value="Peptidase_S8_Asp-AS"/>
</dbReference>
<evidence type="ECO:0000256" key="3">
    <source>
        <dbReference type="ARBA" id="ARBA00022801"/>
    </source>
</evidence>
<dbReference type="PROSITE" id="PS00138">
    <property type="entry name" value="SUBTILASE_SER"/>
    <property type="match status" value="1"/>
</dbReference>
<evidence type="ECO:0000256" key="2">
    <source>
        <dbReference type="ARBA" id="ARBA00022670"/>
    </source>
</evidence>
<dbReference type="Proteomes" id="UP000007123">
    <property type="component" value="Unassembled WGS sequence"/>
</dbReference>
<dbReference type="InterPro" id="IPR036852">
    <property type="entry name" value="Peptidase_S8/S53_dom_sf"/>
</dbReference>
<keyword evidence="10" id="KW-1185">Reference proteome</keyword>
<evidence type="ECO:0000256" key="5">
    <source>
        <dbReference type="PROSITE-ProRule" id="PRU01240"/>
    </source>
</evidence>
<keyword evidence="2 5" id="KW-0645">Protease</keyword>
<accession>K2QAH6</accession>
<dbReference type="PROSITE" id="PS51892">
    <property type="entry name" value="SUBTILASE"/>
    <property type="match status" value="1"/>
</dbReference>
<dbReference type="eggNOG" id="COG1404">
    <property type="taxonomic scope" value="Bacteria"/>
</dbReference>
<organism evidence="9 10">
    <name type="scientific">Agrobacterium albertimagni AOL15</name>
    <dbReference type="NCBI Taxonomy" id="1156935"/>
    <lineage>
        <taxon>Bacteria</taxon>
        <taxon>Pseudomonadati</taxon>
        <taxon>Pseudomonadota</taxon>
        <taxon>Alphaproteobacteria</taxon>
        <taxon>Hyphomicrobiales</taxon>
        <taxon>Rhizobiaceae</taxon>
        <taxon>Rhizobium/Agrobacterium group</taxon>
        <taxon>Agrobacterium</taxon>
    </lineage>
</organism>
<dbReference type="GO" id="GO:0004252">
    <property type="term" value="F:serine-type endopeptidase activity"/>
    <property type="evidence" value="ECO:0007669"/>
    <property type="project" value="UniProtKB-UniRule"/>
</dbReference>
<dbReference type="InterPro" id="IPR050131">
    <property type="entry name" value="Peptidase_S8_subtilisin-like"/>
</dbReference>
<dbReference type="PRINTS" id="PR00723">
    <property type="entry name" value="SUBTILISIN"/>
</dbReference>
<dbReference type="PROSITE" id="PS00136">
    <property type="entry name" value="SUBTILASE_ASP"/>
    <property type="match status" value="1"/>
</dbReference>
<dbReference type="PANTHER" id="PTHR43806">
    <property type="entry name" value="PEPTIDASE S8"/>
    <property type="match status" value="1"/>
</dbReference>
<gene>
    <name evidence="9" type="ORF">QWE_15653</name>
</gene>
<comment type="similarity">
    <text evidence="1 5 6">Belongs to the peptidase S8 family.</text>
</comment>
<dbReference type="InterPro" id="IPR015500">
    <property type="entry name" value="Peptidase_S8_subtilisin-rel"/>
</dbReference>
<sequence length="489" mass="52532">MGKSRDYGDVGAFLQKLDRQMFTWKRRTTGHRGGKRHARELRRRWIRDYKRRSGMTRLPQVARAQSIGDLWLKPDVERALLVLMPTRERTNGPVGRKAAKTLLYESTSDLLSVDLLNAANSGGGSIPAVAEAQFGAFTQMRGIYLSALDAMILPALPDETIASLQDAGAVVLQNEVVMQIAPTEAESVSVDTDDWHLDAIEIDAARRKGLTGRGVTIGFLDTGIDADHPEFTGKQVIFQDFAPDGSKKRKREPKDYDTHGTHVAALSAGRSKGVAPAAQIAMASVLNTRDANQRIVGYRNQIAAGLNWLAVEALGLGEGVDIVNASLGQDFDREEYAVARNYVDSGILIVAAIGNDGRRGEGHHSAPGMYECTLAVGAVDRNHSIADFSDWGPAMPASQPPVYKPDLVAPGVQVSSALPGARYGLMSGTSMACPIVAGVAALAIEQDEALRGEPTGLIERILKLTATLPPAPNNQPPRGGRGRLHLANI</sequence>
<feature type="region of interest" description="Disordered" evidence="7">
    <location>
        <begin position="468"/>
        <end position="489"/>
    </location>
</feature>
<dbReference type="InterPro" id="IPR023828">
    <property type="entry name" value="Peptidase_S8_Ser-AS"/>
</dbReference>
<proteinExistence type="inferred from homology"/>
<dbReference type="Gene3D" id="3.40.50.200">
    <property type="entry name" value="Peptidase S8/S53 domain"/>
    <property type="match status" value="1"/>
</dbReference>
<evidence type="ECO:0000313" key="9">
    <source>
        <dbReference type="EMBL" id="EKF58051.1"/>
    </source>
</evidence>
<dbReference type="PANTHER" id="PTHR43806:SF11">
    <property type="entry name" value="CEREVISIN-RELATED"/>
    <property type="match status" value="1"/>
</dbReference>
<evidence type="ECO:0000313" key="10">
    <source>
        <dbReference type="Proteomes" id="UP000007123"/>
    </source>
</evidence>
<feature type="active site" description="Charge relay system" evidence="5">
    <location>
        <position position="221"/>
    </location>
</feature>
<feature type="domain" description="Peptidase S8/S53" evidence="8">
    <location>
        <begin position="212"/>
        <end position="466"/>
    </location>
</feature>
<dbReference type="EMBL" id="ALJF01000013">
    <property type="protein sequence ID" value="EKF58051.1"/>
    <property type="molecule type" value="Genomic_DNA"/>
</dbReference>
<dbReference type="SUPFAM" id="SSF52743">
    <property type="entry name" value="Subtilisin-like"/>
    <property type="match status" value="1"/>
</dbReference>
<feature type="active site" description="Charge relay system" evidence="5">
    <location>
        <position position="430"/>
    </location>
</feature>
<dbReference type="GO" id="GO:0006508">
    <property type="term" value="P:proteolysis"/>
    <property type="evidence" value="ECO:0007669"/>
    <property type="project" value="UniProtKB-KW"/>
</dbReference>
<evidence type="ECO:0000256" key="6">
    <source>
        <dbReference type="RuleBase" id="RU003355"/>
    </source>
</evidence>
<protein>
    <submittedName>
        <fullName evidence="9">Peptidase S8</fullName>
    </submittedName>
</protein>
<evidence type="ECO:0000256" key="7">
    <source>
        <dbReference type="SAM" id="MobiDB-lite"/>
    </source>
</evidence>